<evidence type="ECO:0000256" key="3">
    <source>
        <dbReference type="PROSITE-ProRule" id="PRU00035"/>
    </source>
</evidence>
<dbReference type="EMBL" id="DS985242">
    <property type="protein sequence ID" value="EDV27974.1"/>
    <property type="molecule type" value="Genomic_DNA"/>
</dbReference>
<dbReference type="PRINTS" id="PR00503">
    <property type="entry name" value="BROMODOMAIN"/>
</dbReference>
<dbReference type="InterPro" id="IPR001487">
    <property type="entry name" value="Bromodomain"/>
</dbReference>
<dbReference type="CTD" id="6751023"/>
<dbReference type="InterPro" id="IPR018359">
    <property type="entry name" value="Bromodomain_CS"/>
</dbReference>
<feature type="compositionally biased region" description="Polar residues" evidence="4">
    <location>
        <begin position="259"/>
        <end position="275"/>
    </location>
</feature>
<dbReference type="OMA" id="QIVNPPP"/>
<dbReference type="InterPro" id="IPR027353">
    <property type="entry name" value="NET_dom"/>
</dbReference>
<feature type="non-terminal residue" evidence="7">
    <location>
        <position position="1"/>
    </location>
</feature>
<dbReference type="FunCoup" id="B3RN78">
    <property type="interactions" value="1631"/>
</dbReference>
<dbReference type="Proteomes" id="UP000009022">
    <property type="component" value="Unassembled WGS sequence"/>
</dbReference>
<feature type="compositionally biased region" description="Low complexity" evidence="4">
    <location>
        <begin position="437"/>
        <end position="470"/>
    </location>
</feature>
<dbReference type="PANTHER" id="PTHR22880">
    <property type="entry name" value="FALZ-RELATED BROMODOMAIN-CONTAINING PROTEINS"/>
    <property type="match status" value="1"/>
</dbReference>
<accession>B3RN78</accession>
<dbReference type="FunFam" id="1.20.920.10:FF:000002">
    <property type="entry name" value="Bromodomain-containing protein 4"/>
    <property type="match status" value="1"/>
</dbReference>
<dbReference type="GO" id="GO:0006355">
    <property type="term" value="P:regulation of DNA-templated transcription"/>
    <property type="evidence" value="ECO:0000318"/>
    <property type="project" value="GO_Central"/>
</dbReference>
<keyword evidence="2 3" id="KW-0103">Bromodomain</keyword>
<dbReference type="PANTHER" id="PTHR22880:SF225">
    <property type="entry name" value="BROMODOMAIN-CONTAINING PROTEIN BET-1-RELATED"/>
    <property type="match status" value="1"/>
</dbReference>
<protein>
    <submittedName>
        <fullName evidence="7">Uncharacterized protein</fullName>
    </submittedName>
</protein>
<feature type="region of interest" description="Disordered" evidence="4">
    <location>
        <begin position="125"/>
        <end position="152"/>
    </location>
</feature>
<dbReference type="GO" id="GO:0006338">
    <property type="term" value="P:chromatin remodeling"/>
    <property type="evidence" value="ECO:0000318"/>
    <property type="project" value="GO_Central"/>
</dbReference>
<evidence type="ECO:0000313" key="8">
    <source>
        <dbReference type="Proteomes" id="UP000009022"/>
    </source>
</evidence>
<reference evidence="7 8" key="1">
    <citation type="journal article" date="2008" name="Nature">
        <title>The Trichoplax genome and the nature of placozoans.</title>
        <authorList>
            <person name="Srivastava M."/>
            <person name="Begovic E."/>
            <person name="Chapman J."/>
            <person name="Putnam N.H."/>
            <person name="Hellsten U."/>
            <person name="Kawashima T."/>
            <person name="Kuo A."/>
            <person name="Mitros T."/>
            <person name="Salamov A."/>
            <person name="Carpenter M.L."/>
            <person name="Signorovitch A.Y."/>
            <person name="Moreno M.A."/>
            <person name="Kamm K."/>
            <person name="Grimwood J."/>
            <person name="Schmutz J."/>
            <person name="Shapiro H."/>
            <person name="Grigoriev I.V."/>
            <person name="Buss L.W."/>
            <person name="Schierwater B."/>
            <person name="Dellaporta S.L."/>
            <person name="Rokhsar D.S."/>
        </authorList>
    </citation>
    <scope>NUCLEOTIDE SEQUENCE [LARGE SCALE GENOMIC DNA]</scope>
    <source>
        <strain evidence="7 8">Grell-BS-1999</strain>
    </source>
</reference>
<feature type="compositionally biased region" description="Basic residues" evidence="4">
    <location>
        <begin position="277"/>
        <end position="300"/>
    </location>
</feature>
<dbReference type="AlphaFoldDB" id="B3RN78"/>
<sequence>GRDTNQLRFLKTVIDGLWKHRYAWPFRQPVDPVKLQLPDYFKIIKKPMDLGTIKRKLEGKMYHSAKECMDDILRTFTNCYTYNKTSDDIVLMCEELEKVYKKKLAQMPAQVKYIKNTYNVKKGVKRKADTTTPTPIHTIPAKSESNRNQSKRRIKKPVLKELMLKKHRAYAWPFYEPVNAEKLGLTDYYEIIKHPMDLGTVKDKFEKLEYKAINEFAADVRLIFTNCYKYNPSDHDIVNMARRLQDVFEFKYAQIPDESTNTKGKASKKSSQGTSKPKPKQPVKKKQRKKTPPPKKRKKSYNSEVLDVEPMTYDEKRQLSLDINKLPGDKLGRVVHIIQSREPALRESNPEEIEIDFETLKPSTLRELERYVQSTLKRQKRPSVKKADPVVLGKEHAKKKEELERRLQDVSDRLGSAPPIKRKKVIDVVGSRAARLSETSDSESSGSSSDSESSSGSSSASSSESESGSN</sequence>
<dbReference type="Gene3D" id="1.20.1270.220">
    <property type="match status" value="1"/>
</dbReference>
<dbReference type="InterPro" id="IPR036427">
    <property type="entry name" value="Bromodomain-like_sf"/>
</dbReference>
<evidence type="ECO:0000259" key="5">
    <source>
        <dbReference type="PROSITE" id="PS50014"/>
    </source>
</evidence>
<name>B3RN78_TRIAD</name>
<dbReference type="OrthoDB" id="21449at2759"/>
<evidence type="ECO:0000313" key="7">
    <source>
        <dbReference type="EMBL" id="EDV27974.1"/>
    </source>
</evidence>
<dbReference type="InterPro" id="IPR050935">
    <property type="entry name" value="Bromo_chromatin_reader"/>
</dbReference>
<dbReference type="SMART" id="SM00297">
    <property type="entry name" value="BROMO"/>
    <property type="match status" value="2"/>
</dbReference>
<dbReference type="InterPro" id="IPR038336">
    <property type="entry name" value="NET_sf"/>
</dbReference>
<feature type="region of interest" description="Disordered" evidence="4">
    <location>
        <begin position="259"/>
        <end position="307"/>
    </location>
</feature>
<evidence type="ECO:0000259" key="6">
    <source>
        <dbReference type="PROSITE" id="PS51525"/>
    </source>
</evidence>
<dbReference type="PROSITE" id="PS00633">
    <property type="entry name" value="BROMODOMAIN_1"/>
    <property type="match status" value="1"/>
</dbReference>
<dbReference type="KEGG" id="tad:TRIADDRAFT_20501"/>
<dbReference type="PROSITE" id="PS51525">
    <property type="entry name" value="NET"/>
    <property type="match status" value="1"/>
</dbReference>
<dbReference type="PROSITE" id="PS50014">
    <property type="entry name" value="BROMODOMAIN_2"/>
    <property type="match status" value="2"/>
</dbReference>
<feature type="region of interest" description="Disordered" evidence="4">
    <location>
        <begin position="374"/>
        <end position="470"/>
    </location>
</feature>
<dbReference type="Pfam" id="PF00439">
    <property type="entry name" value="Bromodomain"/>
    <property type="match status" value="2"/>
</dbReference>
<feature type="domain" description="NET" evidence="6">
    <location>
        <begin position="301"/>
        <end position="383"/>
    </location>
</feature>
<dbReference type="SUPFAM" id="SSF47370">
    <property type="entry name" value="Bromodomain"/>
    <property type="match status" value="2"/>
</dbReference>
<evidence type="ECO:0000256" key="2">
    <source>
        <dbReference type="ARBA" id="ARBA00023117"/>
    </source>
</evidence>
<keyword evidence="8" id="KW-1185">Reference proteome</keyword>
<evidence type="ECO:0000256" key="4">
    <source>
        <dbReference type="SAM" id="MobiDB-lite"/>
    </source>
</evidence>
<feature type="domain" description="Bromo" evidence="5">
    <location>
        <begin position="18"/>
        <end position="90"/>
    </location>
</feature>
<dbReference type="FunFam" id="1.20.1270.220:FF:000001">
    <property type="entry name" value="bromodomain-containing protein 2 isoform X1"/>
    <property type="match status" value="1"/>
</dbReference>
<proteinExistence type="predicted"/>
<dbReference type="InParanoid" id="B3RN78"/>
<dbReference type="GO" id="GO:0000785">
    <property type="term" value="C:chromatin"/>
    <property type="evidence" value="ECO:0000318"/>
    <property type="project" value="GO_Central"/>
</dbReference>
<evidence type="ECO:0000256" key="1">
    <source>
        <dbReference type="ARBA" id="ARBA00022737"/>
    </source>
</evidence>
<feature type="compositionally biased region" description="Low complexity" evidence="4">
    <location>
        <begin position="130"/>
        <end position="140"/>
    </location>
</feature>
<organism evidence="7 8">
    <name type="scientific">Trichoplax adhaerens</name>
    <name type="common">Trichoplax reptans</name>
    <dbReference type="NCBI Taxonomy" id="10228"/>
    <lineage>
        <taxon>Eukaryota</taxon>
        <taxon>Metazoa</taxon>
        <taxon>Placozoa</taxon>
        <taxon>Uniplacotomia</taxon>
        <taxon>Trichoplacea</taxon>
        <taxon>Trichoplacidae</taxon>
        <taxon>Trichoplax</taxon>
    </lineage>
</organism>
<dbReference type="eggNOG" id="KOG1474">
    <property type="taxonomic scope" value="Eukaryota"/>
</dbReference>
<dbReference type="RefSeq" id="XP_002109808.1">
    <property type="nucleotide sequence ID" value="XM_002109772.1"/>
</dbReference>
<dbReference type="STRING" id="10228.B3RN78"/>
<dbReference type="Gene3D" id="1.20.920.10">
    <property type="entry name" value="Bromodomain-like"/>
    <property type="match status" value="2"/>
</dbReference>
<dbReference type="PhylomeDB" id="B3RN78"/>
<dbReference type="Pfam" id="PF17035">
    <property type="entry name" value="BET"/>
    <property type="match status" value="1"/>
</dbReference>
<dbReference type="GO" id="GO:0005634">
    <property type="term" value="C:nucleus"/>
    <property type="evidence" value="ECO:0000318"/>
    <property type="project" value="GO_Central"/>
</dbReference>
<dbReference type="GeneID" id="6751023"/>
<dbReference type="FunFam" id="1.20.920.10:FF:000003">
    <property type="entry name" value="Bromodomain-containing protein 2"/>
    <property type="match status" value="1"/>
</dbReference>
<keyword evidence="1" id="KW-0677">Repeat</keyword>
<gene>
    <name evidence="7" type="ORF">TRIADDRAFT_20501</name>
</gene>
<feature type="domain" description="Bromo" evidence="5">
    <location>
        <begin position="166"/>
        <end position="238"/>
    </location>
</feature>
<dbReference type="HOGENOM" id="CLU_001499_0_4_1"/>
<feature type="compositionally biased region" description="Basic and acidic residues" evidence="4">
    <location>
        <begin position="385"/>
        <end position="412"/>
    </location>
</feature>